<reference evidence="1" key="1">
    <citation type="submission" date="2021-01" db="EMBL/GenBank/DDBJ databases">
        <title>Microvirga sp.</title>
        <authorList>
            <person name="Kim M.K."/>
        </authorList>
    </citation>
    <scope>NUCLEOTIDE SEQUENCE</scope>
    <source>
        <strain evidence="1">5420S-16</strain>
    </source>
</reference>
<gene>
    <name evidence="1" type="ORF">JKG68_07170</name>
</gene>
<dbReference type="SUPFAM" id="SSF52540">
    <property type="entry name" value="P-loop containing nucleoside triphosphate hydrolases"/>
    <property type="match status" value="1"/>
</dbReference>
<comment type="caution">
    <text evidence="1">The sequence shown here is derived from an EMBL/GenBank/DDBJ whole genome shotgun (WGS) entry which is preliminary data.</text>
</comment>
<dbReference type="AlphaFoldDB" id="A0A937CXC4"/>
<evidence type="ECO:0000313" key="1">
    <source>
        <dbReference type="EMBL" id="MBL0403739.1"/>
    </source>
</evidence>
<dbReference type="Gene3D" id="3.40.50.300">
    <property type="entry name" value="P-loop containing nucleotide triphosphate hydrolases"/>
    <property type="match status" value="1"/>
</dbReference>
<accession>A0A937CXC4</accession>
<organism evidence="1 2">
    <name type="scientific">Microvirga aerilata</name>
    <dbReference type="NCBI Taxonomy" id="670292"/>
    <lineage>
        <taxon>Bacteria</taxon>
        <taxon>Pseudomonadati</taxon>
        <taxon>Pseudomonadota</taxon>
        <taxon>Alphaproteobacteria</taxon>
        <taxon>Hyphomicrobiales</taxon>
        <taxon>Methylobacteriaceae</taxon>
        <taxon>Microvirga</taxon>
    </lineage>
</organism>
<proteinExistence type="predicted"/>
<evidence type="ECO:0000313" key="2">
    <source>
        <dbReference type="Proteomes" id="UP000605848"/>
    </source>
</evidence>
<keyword evidence="2" id="KW-1185">Reference proteome</keyword>
<protein>
    <submittedName>
        <fullName evidence="1">Uncharacterized protein</fullName>
    </submittedName>
</protein>
<dbReference type="RefSeq" id="WP_202057428.1">
    <property type="nucleotide sequence ID" value="NZ_JAEQMY010000007.1"/>
</dbReference>
<dbReference type="EMBL" id="JAEQMY010000007">
    <property type="protein sequence ID" value="MBL0403739.1"/>
    <property type="molecule type" value="Genomic_DNA"/>
</dbReference>
<dbReference type="Proteomes" id="UP000605848">
    <property type="component" value="Unassembled WGS sequence"/>
</dbReference>
<name>A0A937CXC4_9HYPH</name>
<dbReference type="InterPro" id="IPR027417">
    <property type="entry name" value="P-loop_NTPase"/>
</dbReference>
<sequence>MQSFLRREAPITTSPPSLIVFVGTSGGAGKTTATGLTCTALTLSGVLTRIIELDEQRRHAHRHVTVTSVNIPTAAELRNDTEADDRALSQGYESTLRGFEAGEVVLWDTGANVDERVAAFFGRVDMESELPEGGPAVIVIMVRNDREMIRLAAKTEAAFRRAMPKARIAIGVNDANSYWSRLDPDSDNAAEAKAILGPTIKRGGSLHVHAIPTGLALAMRDSDVAWETLADMDATQAAEYWKVPRAVARSRQGELAAVLEQARQEIVRQLGFPADAD</sequence>